<dbReference type="GO" id="GO:0007165">
    <property type="term" value="P:signal transduction"/>
    <property type="evidence" value="ECO:0007669"/>
    <property type="project" value="InterPro"/>
</dbReference>
<dbReference type="Gene3D" id="3.40.50.10140">
    <property type="entry name" value="Toll/interleukin-1 receptor homology (TIR) domain"/>
    <property type="match status" value="1"/>
</dbReference>
<dbReference type="OrthoDB" id="3375485at2"/>
<organism evidence="3 4">
    <name type="scientific">Tessaracoccus rhinocerotis</name>
    <dbReference type="NCBI Taxonomy" id="1689449"/>
    <lineage>
        <taxon>Bacteria</taxon>
        <taxon>Bacillati</taxon>
        <taxon>Actinomycetota</taxon>
        <taxon>Actinomycetes</taxon>
        <taxon>Propionibacteriales</taxon>
        <taxon>Propionibacteriaceae</taxon>
        <taxon>Tessaracoccus</taxon>
    </lineage>
</organism>
<dbReference type="Pfam" id="PF18145">
    <property type="entry name" value="SAVED"/>
    <property type="match status" value="1"/>
</dbReference>
<dbReference type="InterPro" id="IPR000157">
    <property type="entry name" value="TIR_dom"/>
</dbReference>
<reference evidence="3 4" key="1">
    <citation type="submission" date="2019-07" db="EMBL/GenBank/DDBJ databases">
        <authorList>
            <person name="Zhou L.-Y."/>
        </authorList>
    </citation>
    <scope>NUCLEOTIDE SEQUENCE [LARGE SCALE GENOMIC DNA]</scope>
    <source>
        <strain evidence="3 4">YIM 101269</strain>
    </source>
</reference>
<dbReference type="InterPro" id="IPR040836">
    <property type="entry name" value="SAVED"/>
</dbReference>
<dbReference type="NCBIfam" id="NF033611">
    <property type="entry name" value="SAVED"/>
    <property type="match status" value="1"/>
</dbReference>
<dbReference type="InterPro" id="IPR035897">
    <property type="entry name" value="Toll_tir_struct_dom_sf"/>
</dbReference>
<dbReference type="SUPFAM" id="SSF52200">
    <property type="entry name" value="Toll/Interleukin receptor TIR domain"/>
    <property type="match status" value="1"/>
</dbReference>
<comment type="caution">
    <text evidence="3">The sequence shown here is derived from an EMBL/GenBank/DDBJ whole genome shotgun (WGS) entry which is preliminary data.</text>
</comment>
<dbReference type="EMBL" id="VKKG01000001">
    <property type="protein sequence ID" value="TRY19402.1"/>
    <property type="molecule type" value="Genomic_DNA"/>
</dbReference>
<dbReference type="Proteomes" id="UP000317638">
    <property type="component" value="Unassembled WGS sequence"/>
</dbReference>
<protein>
    <submittedName>
        <fullName evidence="3">SAVED domain-containing protein</fullName>
    </submittedName>
</protein>
<dbReference type="Pfam" id="PF13676">
    <property type="entry name" value="TIR_2"/>
    <property type="match status" value="1"/>
</dbReference>
<dbReference type="RefSeq" id="WP_143936490.1">
    <property type="nucleotide sequence ID" value="NZ_VKKG01000001.1"/>
</dbReference>
<evidence type="ECO:0000313" key="3">
    <source>
        <dbReference type="EMBL" id="TRY19402.1"/>
    </source>
</evidence>
<name>A0A553K3W9_9ACTN</name>
<accession>A0A553K3W9</accession>
<feature type="domain" description="TIR" evidence="1">
    <location>
        <begin position="19"/>
        <end position="90"/>
    </location>
</feature>
<proteinExistence type="predicted"/>
<dbReference type="AlphaFoldDB" id="A0A553K3W9"/>
<feature type="domain" description="SMODS-associated and fused to various effectors" evidence="2">
    <location>
        <begin position="230"/>
        <end position="403"/>
    </location>
</feature>
<keyword evidence="4" id="KW-1185">Reference proteome</keyword>
<gene>
    <name evidence="3" type="ORF">FOJ82_00340</name>
</gene>
<evidence type="ECO:0000259" key="1">
    <source>
        <dbReference type="Pfam" id="PF13676"/>
    </source>
</evidence>
<evidence type="ECO:0000259" key="2">
    <source>
        <dbReference type="Pfam" id="PF18145"/>
    </source>
</evidence>
<evidence type="ECO:0000313" key="4">
    <source>
        <dbReference type="Proteomes" id="UP000317638"/>
    </source>
</evidence>
<sequence length="440" mass="48164">MHETANGAAASDTEPTNPVFISYRQSDGTAITTELAWLLRAAGIPVWRDRDDLPPGDTETRLQQAIADGLAGGVLTITPDIANSTVVREVEAPKLIALHEAHEEFALCIANAVEREPGKLDYDAPDRLLELKPKTLSGVDQHPVDRAGQLVLTKKLLWHRLTHQQARVASNNRTIHISIQTRNAPQVLDRTGHQLDMRVRPSSHERLPSPEGLRDLQDTIHLLPDAVTRTGAQTVHIHGGAHLSVAFAIGAALPSSRIGTLHVTDQRQQTWMSGTEAIVTTAPLLRVEEERTSDSAKTGRPAVALYLDLLPGRSDYAFIRHLEENGSFLTAWEHLTYAGERLLDPTDAGLIAAEAAARIRTLSNHNGNAQVHLLLRCPFPVAVLIGRLMNTIRFVLYEWDDSDPVVGDDYRARYVAAMRVRPSASSGVIEEVLLKSSTGA</sequence>